<dbReference type="AlphaFoldDB" id="A0AAV5VEN8"/>
<accession>A0AAV5VEN8</accession>
<reference evidence="1" key="1">
    <citation type="submission" date="2023-10" db="EMBL/GenBank/DDBJ databases">
        <title>Genome assembly of Pristionchus species.</title>
        <authorList>
            <person name="Yoshida K."/>
            <person name="Sommer R.J."/>
        </authorList>
    </citation>
    <scope>NUCLEOTIDE SEQUENCE</scope>
    <source>
        <strain evidence="1">RS5133</strain>
    </source>
</reference>
<sequence>LSRVLHTYFSIDDTPINLILLSITVEERRHIDRTSRGTPIPSPSSEYPTRIHESETILLQIREWASRDRSSAQGQCSLRLPSRPRVSLRAGYRRRLRRHRQHREQQEEGRYVGHHDPCSSWLRVCDGLLRAEPEHHQCEQLACSGSGEGCCKRPFRRVRQCREEGSRRDGRRPAAYF</sequence>
<comment type="caution">
    <text evidence="1">The sequence shown here is derived from an EMBL/GenBank/DDBJ whole genome shotgun (WGS) entry which is preliminary data.</text>
</comment>
<evidence type="ECO:0000313" key="2">
    <source>
        <dbReference type="Proteomes" id="UP001432322"/>
    </source>
</evidence>
<name>A0AAV5VEN8_9BILA</name>
<organism evidence="1 2">
    <name type="scientific">Pristionchus fissidentatus</name>
    <dbReference type="NCBI Taxonomy" id="1538716"/>
    <lineage>
        <taxon>Eukaryota</taxon>
        <taxon>Metazoa</taxon>
        <taxon>Ecdysozoa</taxon>
        <taxon>Nematoda</taxon>
        <taxon>Chromadorea</taxon>
        <taxon>Rhabditida</taxon>
        <taxon>Rhabditina</taxon>
        <taxon>Diplogasteromorpha</taxon>
        <taxon>Diplogasteroidea</taxon>
        <taxon>Neodiplogasteridae</taxon>
        <taxon>Pristionchus</taxon>
    </lineage>
</organism>
<feature type="non-terminal residue" evidence="1">
    <location>
        <position position="1"/>
    </location>
</feature>
<protein>
    <submittedName>
        <fullName evidence="1">Uncharacterized protein</fullName>
    </submittedName>
</protein>
<dbReference type="EMBL" id="BTSY01000002">
    <property type="protein sequence ID" value="GMT16919.1"/>
    <property type="molecule type" value="Genomic_DNA"/>
</dbReference>
<evidence type="ECO:0000313" key="1">
    <source>
        <dbReference type="EMBL" id="GMT16919.1"/>
    </source>
</evidence>
<proteinExistence type="predicted"/>
<keyword evidence="2" id="KW-1185">Reference proteome</keyword>
<gene>
    <name evidence="1" type="ORF">PFISCL1PPCAC_8216</name>
</gene>
<dbReference type="Proteomes" id="UP001432322">
    <property type="component" value="Unassembled WGS sequence"/>
</dbReference>